<gene>
    <name evidence="2" type="ORF">HGB44_18430</name>
</gene>
<feature type="region of interest" description="Disordered" evidence="1">
    <location>
        <begin position="638"/>
        <end position="711"/>
    </location>
</feature>
<feature type="compositionally biased region" description="Basic and acidic residues" evidence="1">
    <location>
        <begin position="1"/>
        <end position="12"/>
    </location>
</feature>
<feature type="region of interest" description="Disordered" evidence="1">
    <location>
        <begin position="378"/>
        <end position="405"/>
    </location>
</feature>
<dbReference type="Proteomes" id="UP000553209">
    <property type="component" value="Unassembled WGS sequence"/>
</dbReference>
<feature type="compositionally biased region" description="Basic and acidic residues" evidence="1">
    <location>
        <begin position="828"/>
        <end position="838"/>
    </location>
</feature>
<dbReference type="SUPFAM" id="SSF52540">
    <property type="entry name" value="P-loop containing nucleoside triphosphate hydrolases"/>
    <property type="match status" value="1"/>
</dbReference>
<dbReference type="AlphaFoldDB" id="A0A7X6RRG9"/>
<accession>A0A7X6RRG9</accession>
<organism evidence="2 3">
    <name type="scientific">Nocardiopsis alborubida</name>
    <dbReference type="NCBI Taxonomy" id="146802"/>
    <lineage>
        <taxon>Bacteria</taxon>
        <taxon>Bacillati</taxon>
        <taxon>Actinomycetota</taxon>
        <taxon>Actinomycetes</taxon>
        <taxon>Streptosporangiales</taxon>
        <taxon>Nocardiopsidaceae</taxon>
        <taxon>Nocardiopsis</taxon>
    </lineage>
</organism>
<protein>
    <submittedName>
        <fullName evidence="2">Uncharacterized protein</fullName>
    </submittedName>
</protein>
<name>A0A7X6RRG9_9ACTN</name>
<feature type="compositionally biased region" description="Gly residues" evidence="1">
    <location>
        <begin position="664"/>
        <end position="675"/>
    </location>
</feature>
<dbReference type="RefSeq" id="WP_061081995.1">
    <property type="nucleotide sequence ID" value="NZ_JAAXPG010000017.1"/>
</dbReference>
<dbReference type="EMBL" id="JAAXPG010000017">
    <property type="protein sequence ID" value="NKY99623.1"/>
    <property type="molecule type" value="Genomic_DNA"/>
</dbReference>
<dbReference type="InterPro" id="IPR027417">
    <property type="entry name" value="P-loop_NTPase"/>
</dbReference>
<sequence>MNRRSDDAREAAADPYTGSRGGPGADRGAGADRSPKRSASDAPFAPPHDDPRPPDSSGAPLPGGHPSGEPEDAPAPRTDPWEGSRVTNVFYGMVNARNGVFGTADATGAAEAPDGAGPSVTGPLREREVRAAVETFAVPERFDDALKLLDDQRVLVLTGGPGTGKRTGAVCLLSRTGTEQITVLSPSQALDALAGRELVPGRGYIVLDWFGVDRGVSPAEHEYLWSVLLRHVQDSEAHLVLTCDRSTPVGATAPALPWPRPRTADVLRGHLRGECERLGTEFDDGRAEAVEAAAERLPDDRPITDLVEVARGMAAGEPPREAVDRVLRSSSRTRVRTWFDADPDRRDIADAAALALLHGIHERDYELLAKRLHERVTRAFPPPPRDGAAPGDGTDRDRLPALRRSRGEGGHDLIRVEHRDDGWMVRRFPAFAEAGDRTEVLRQLWERYDADFWNAVEAWTHTVVHHQTRRVHLAHGLAALAGIAFEEVHDLYLDRWSRGGGSRRDACVFVLWAMCMEGHAPAALRTVDRWLARGTPAQVETALHAWSGELGVKYPTEAVNRLRERLLDPRGTHRYQAALSVGVLFGSLVDRGGSGRALLRGLGDDLADLRPVGSQRTDRVLVLTAVCSALTVATSEPLPQGAAHGADDPGEDDGGRGPERDGGGGRGGDGGSGDGRAGDGARPEGHRDDTRDGAAESRGRGAGRGWDAPPGGDPAIARHVVLVPGQIPLVAGLWAEAVRYRPVRRLAIESLWRALLALQRNGADAQSHARSLLGSLAGALRPDERDGFRSGFATSARHREDPFTDAVLDLLAEVFEDGSATGPDDVPGSDHTEKATPV</sequence>
<evidence type="ECO:0000313" key="3">
    <source>
        <dbReference type="Proteomes" id="UP000553209"/>
    </source>
</evidence>
<keyword evidence="3" id="KW-1185">Reference proteome</keyword>
<proteinExistence type="predicted"/>
<feature type="compositionally biased region" description="Basic and acidic residues" evidence="1">
    <location>
        <begin position="676"/>
        <end position="699"/>
    </location>
</feature>
<feature type="compositionally biased region" description="Basic and acidic residues" evidence="1">
    <location>
        <begin position="29"/>
        <end position="39"/>
    </location>
</feature>
<comment type="caution">
    <text evidence="2">The sequence shown here is derived from an EMBL/GenBank/DDBJ whole genome shotgun (WGS) entry which is preliminary data.</text>
</comment>
<feature type="region of interest" description="Disordered" evidence="1">
    <location>
        <begin position="1"/>
        <end position="83"/>
    </location>
</feature>
<reference evidence="2 3" key="1">
    <citation type="submission" date="2020-04" db="EMBL/GenBank/DDBJ databases">
        <title>MicrobeNet Type strains.</title>
        <authorList>
            <person name="Nicholson A.C."/>
        </authorList>
    </citation>
    <scope>NUCLEOTIDE SEQUENCE [LARGE SCALE GENOMIC DNA]</scope>
    <source>
        <strain evidence="2 3">ATCC 23612</strain>
    </source>
</reference>
<evidence type="ECO:0000256" key="1">
    <source>
        <dbReference type="SAM" id="MobiDB-lite"/>
    </source>
</evidence>
<feature type="compositionally biased region" description="Basic and acidic residues" evidence="1">
    <location>
        <begin position="653"/>
        <end position="663"/>
    </location>
</feature>
<feature type="compositionally biased region" description="Basic and acidic residues" evidence="1">
    <location>
        <begin position="393"/>
        <end position="405"/>
    </location>
</feature>
<feature type="region of interest" description="Disordered" evidence="1">
    <location>
        <begin position="818"/>
        <end position="838"/>
    </location>
</feature>
<evidence type="ECO:0000313" key="2">
    <source>
        <dbReference type="EMBL" id="NKY99623.1"/>
    </source>
</evidence>